<organism evidence="1 2">
    <name type="scientific">Chenopodium quinoa</name>
    <name type="common">Quinoa</name>
    <dbReference type="NCBI Taxonomy" id="63459"/>
    <lineage>
        <taxon>Eukaryota</taxon>
        <taxon>Viridiplantae</taxon>
        <taxon>Streptophyta</taxon>
        <taxon>Embryophyta</taxon>
        <taxon>Tracheophyta</taxon>
        <taxon>Spermatophyta</taxon>
        <taxon>Magnoliopsida</taxon>
        <taxon>eudicotyledons</taxon>
        <taxon>Gunneridae</taxon>
        <taxon>Pentapetalae</taxon>
        <taxon>Caryophyllales</taxon>
        <taxon>Chenopodiaceae</taxon>
        <taxon>Chenopodioideae</taxon>
        <taxon>Atripliceae</taxon>
        <taxon>Chenopodium</taxon>
    </lineage>
</organism>
<dbReference type="AlphaFoldDB" id="A0A803MH47"/>
<dbReference type="Pfam" id="PF12609">
    <property type="entry name" value="DUF3774"/>
    <property type="match status" value="1"/>
</dbReference>
<proteinExistence type="predicted"/>
<protein>
    <recommendedName>
        <fullName evidence="3">Wound-responsive family protein</fullName>
    </recommendedName>
</protein>
<dbReference type="KEGG" id="cqi:110693323"/>
<reference evidence="1" key="2">
    <citation type="submission" date="2021-03" db="UniProtKB">
        <authorList>
            <consortium name="EnsemblPlants"/>
        </authorList>
    </citation>
    <scope>IDENTIFICATION</scope>
</reference>
<evidence type="ECO:0000313" key="1">
    <source>
        <dbReference type="EnsemblPlants" id="AUR62029299-RA:cds"/>
    </source>
</evidence>
<dbReference type="OrthoDB" id="691528at2759"/>
<dbReference type="GeneID" id="110693323"/>
<dbReference type="OMA" id="MCANRGA"/>
<evidence type="ECO:0000313" key="2">
    <source>
        <dbReference type="Proteomes" id="UP000596660"/>
    </source>
</evidence>
<dbReference type="PANTHER" id="PTHR33090">
    <property type="entry name" value="DUF3774 DOMAIN PROTEIN-RELATED"/>
    <property type="match status" value="1"/>
</dbReference>
<dbReference type="Gramene" id="AUR62029299-RA">
    <property type="protein sequence ID" value="AUR62029299-RA:cds"/>
    <property type="gene ID" value="AUR62029299"/>
</dbReference>
<name>A0A803MH47_CHEQI</name>
<keyword evidence="2" id="KW-1185">Reference proteome</keyword>
<gene>
    <name evidence="1" type="primary">LOC110693323</name>
</gene>
<dbReference type="EnsemblPlants" id="AUR62029299-RA">
    <property type="protein sequence ID" value="AUR62029299-RA:cds"/>
    <property type="gene ID" value="AUR62029299"/>
</dbReference>
<dbReference type="InterPro" id="IPR022251">
    <property type="entry name" value="DUF3774_wound-induced"/>
</dbReference>
<evidence type="ECO:0008006" key="3">
    <source>
        <dbReference type="Google" id="ProtNLM"/>
    </source>
</evidence>
<sequence>MSSVKSRVWIIVAAVEGMKDQGYAKWNYAIKSVNQHVKNNVRSYSQAKKLSGSSSVISQNFRDEKLRESEESLKKVMYLNCWGPC</sequence>
<dbReference type="Proteomes" id="UP000596660">
    <property type="component" value="Unplaced"/>
</dbReference>
<reference evidence="1" key="1">
    <citation type="journal article" date="2017" name="Nature">
        <title>The genome of Chenopodium quinoa.</title>
        <authorList>
            <person name="Jarvis D.E."/>
            <person name="Ho Y.S."/>
            <person name="Lightfoot D.J."/>
            <person name="Schmoeckel S.M."/>
            <person name="Li B."/>
            <person name="Borm T.J.A."/>
            <person name="Ohyanagi H."/>
            <person name="Mineta K."/>
            <person name="Michell C.T."/>
            <person name="Saber N."/>
            <person name="Kharbatia N.M."/>
            <person name="Rupper R.R."/>
            <person name="Sharp A.R."/>
            <person name="Dally N."/>
            <person name="Boughton B.A."/>
            <person name="Woo Y.H."/>
            <person name="Gao G."/>
            <person name="Schijlen E.G.W.M."/>
            <person name="Guo X."/>
            <person name="Momin A.A."/>
            <person name="Negrao S."/>
            <person name="Al-Babili S."/>
            <person name="Gehring C."/>
            <person name="Roessner U."/>
            <person name="Jung C."/>
            <person name="Murphy K."/>
            <person name="Arold S.T."/>
            <person name="Gojobori T."/>
            <person name="van der Linden C.G."/>
            <person name="van Loo E.N."/>
            <person name="Jellen E.N."/>
            <person name="Maughan P.J."/>
            <person name="Tester M."/>
        </authorList>
    </citation>
    <scope>NUCLEOTIDE SEQUENCE [LARGE SCALE GENOMIC DNA]</scope>
    <source>
        <strain evidence="1">cv. PI 614886</strain>
    </source>
</reference>
<accession>A0A803MH47</accession>
<dbReference type="RefSeq" id="XP_021726168.1">
    <property type="nucleotide sequence ID" value="XM_021870476.1"/>
</dbReference>